<evidence type="ECO:0000313" key="1">
    <source>
        <dbReference type="EMBL" id="KAK1326095.1"/>
    </source>
</evidence>
<reference evidence="1" key="1">
    <citation type="journal article" date="2023" name="Nat. Commun.">
        <title>Diploid and tetraploid genomes of Acorus and the evolution of monocots.</title>
        <authorList>
            <person name="Ma L."/>
            <person name="Liu K.W."/>
            <person name="Li Z."/>
            <person name="Hsiao Y.Y."/>
            <person name="Qi Y."/>
            <person name="Fu T."/>
            <person name="Tang G.D."/>
            <person name="Zhang D."/>
            <person name="Sun W.H."/>
            <person name="Liu D.K."/>
            <person name="Li Y."/>
            <person name="Chen G.Z."/>
            <person name="Liu X.D."/>
            <person name="Liao X.Y."/>
            <person name="Jiang Y.T."/>
            <person name="Yu X."/>
            <person name="Hao Y."/>
            <person name="Huang J."/>
            <person name="Zhao X.W."/>
            <person name="Ke S."/>
            <person name="Chen Y.Y."/>
            <person name="Wu W.L."/>
            <person name="Hsu J.L."/>
            <person name="Lin Y.F."/>
            <person name="Huang M.D."/>
            <person name="Li C.Y."/>
            <person name="Huang L."/>
            <person name="Wang Z.W."/>
            <person name="Zhao X."/>
            <person name="Zhong W.Y."/>
            <person name="Peng D.H."/>
            <person name="Ahmad S."/>
            <person name="Lan S."/>
            <person name="Zhang J.S."/>
            <person name="Tsai W.C."/>
            <person name="Van de Peer Y."/>
            <person name="Liu Z.J."/>
        </authorList>
    </citation>
    <scope>NUCLEOTIDE SEQUENCE</scope>
    <source>
        <strain evidence="1">CP</strain>
    </source>
</reference>
<comment type="caution">
    <text evidence="1">The sequence shown here is derived from an EMBL/GenBank/DDBJ whole genome shotgun (WGS) entry which is preliminary data.</text>
</comment>
<dbReference type="EMBL" id="JAUJYO010000001">
    <property type="protein sequence ID" value="KAK1326095.1"/>
    <property type="molecule type" value="Genomic_DNA"/>
</dbReference>
<dbReference type="AlphaFoldDB" id="A0AAV9FJH6"/>
<dbReference type="PANTHER" id="PTHR33116">
    <property type="entry name" value="REVERSE TRANSCRIPTASE ZINC-BINDING DOMAIN-CONTAINING PROTEIN-RELATED-RELATED"/>
    <property type="match status" value="1"/>
</dbReference>
<dbReference type="PANTHER" id="PTHR33116:SF67">
    <property type="entry name" value="REVERSE TRANSCRIPTASE"/>
    <property type="match status" value="1"/>
</dbReference>
<sequence length="147" mass="17390">MEKICQGFLWGGEEGKKKIHAVCWADVCLPKEEGGLGFKRIGEWNRDAMGKRFWEIVFNNCSLWASWMKARYCKRKSVWNADLPSFGSSLWQQILNSIEWIRANVQYVVFEGKSIRLWDDPWLNGFGLKHHFKTKHFFFGVPQMRQQ</sequence>
<accession>A0AAV9FJH6</accession>
<gene>
    <name evidence="1" type="ORF">QJS10_CPA01g01534</name>
</gene>
<evidence type="ECO:0000313" key="2">
    <source>
        <dbReference type="Proteomes" id="UP001180020"/>
    </source>
</evidence>
<dbReference type="Proteomes" id="UP001180020">
    <property type="component" value="Unassembled WGS sequence"/>
</dbReference>
<protein>
    <submittedName>
        <fullName evidence="1">Uncharacterized protein</fullName>
    </submittedName>
</protein>
<name>A0AAV9FJH6_ACOCL</name>
<reference evidence="1" key="2">
    <citation type="submission" date="2023-06" db="EMBL/GenBank/DDBJ databases">
        <authorList>
            <person name="Ma L."/>
            <person name="Liu K.-W."/>
            <person name="Li Z."/>
            <person name="Hsiao Y.-Y."/>
            <person name="Qi Y."/>
            <person name="Fu T."/>
            <person name="Tang G."/>
            <person name="Zhang D."/>
            <person name="Sun W.-H."/>
            <person name="Liu D.-K."/>
            <person name="Li Y."/>
            <person name="Chen G.-Z."/>
            <person name="Liu X.-D."/>
            <person name="Liao X.-Y."/>
            <person name="Jiang Y.-T."/>
            <person name="Yu X."/>
            <person name="Hao Y."/>
            <person name="Huang J."/>
            <person name="Zhao X.-W."/>
            <person name="Ke S."/>
            <person name="Chen Y.-Y."/>
            <person name="Wu W.-L."/>
            <person name="Hsu J.-L."/>
            <person name="Lin Y.-F."/>
            <person name="Huang M.-D."/>
            <person name="Li C.-Y."/>
            <person name="Huang L."/>
            <person name="Wang Z.-W."/>
            <person name="Zhao X."/>
            <person name="Zhong W.-Y."/>
            <person name="Peng D.-H."/>
            <person name="Ahmad S."/>
            <person name="Lan S."/>
            <person name="Zhang J.-S."/>
            <person name="Tsai W.-C."/>
            <person name="Van De Peer Y."/>
            <person name="Liu Z.-J."/>
        </authorList>
    </citation>
    <scope>NUCLEOTIDE SEQUENCE</scope>
    <source>
        <strain evidence="1">CP</strain>
        <tissue evidence="1">Leaves</tissue>
    </source>
</reference>
<proteinExistence type="predicted"/>
<keyword evidence="2" id="KW-1185">Reference proteome</keyword>
<organism evidence="1 2">
    <name type="scientific">Acorus calamus</name>
    <name type="common">Sweet flag</name>
    <dbReference type="NCBI Taxonomy" id="4465"/>
    <lineage>
        <taxon>Eukaryota</taxon>
        <taxon>Viridiplantae</taxon>
        <taxon>Streptophyta</taxon>
        <taxon>Embryophyta</taxon>
        <taxon>Tracheophyta</taxon>
        <taxon>Spermatophyta</taxon>
        <taxon>Magnoliopsida</taxon>
        <taxon>Liliopsida</taxon>
        <taxon>Acoraceae</taxon>
        <taxon>Acorus</taxon>
    </lineage>
</organism>